<keyword evidence="3" id="KW-1185">Reference proteome</keyword>
<name>A0ABW1DG01_9DEIO</name>
<dbReference type="EMBL" id="JBHSOH010000001">
    <property type="protein sequence ID" value="MFC5846729.1"/>
    <property type="molecule type" value="Genomic_DNA"/>
</dbReference>
<protein>
    <submittedName>
        <fullName evidence="2">Uncharacterized protein</fullName>
    </submittedName>
</protein>
<feature type="region of interest" description="Disordered" evidence="1">
    <location>
        <begin position="218"/>
        <end position="272"/>
    </location>
</feature>
<evidence type="ECO:0000313" key="3">
    <source>
        <dbReference type="Proteomes" id="UP001595979"/>
    </source>
</evidence>
<dbReference type="Proteomes" id="UP001595979">
    <property type="component" value="Unassembled WGS sequence"/>
</dbReference>
<proteinExistence type="predicted"/>
<sequence>MTPPKPLAQYLADHSGSHEAALSAMHADLTAQHGATDREAGANIRARTIAQALTPLAEALDIPLPEPGQRPTQDAGAALEQGVQDALAVFGDLQAAVETWQELAQEAGLDVQAVLTAQDDTRAESLIDGWLGGLTDARESGAAARQELNVYRFAHANGLNPDAVLLQKGLDGLEQRDVTTRDSAGKDVTARVWGIPGEGEAFVPALDHLKPVLGALRAGPQEPQGTAWVGGQESRGDNAPRSPFASIRPAAEGQQAPAAVNPFTFTTGGKTA</sequence>
<comment type="caution">
    <text evidence="2">The sequence shown here is derived from an EMBL/GenBank/DDBJ whole genome shotgun (WGS) entry which is preliminary data.</text>
</comment>
<evidence type="ECO:0000256" key="1">
    <source>
        <dbReference type="SAM" id="MobiDB-lite"/>
    </source>
</evidence>
<feature type="compositionally biased region" description="Polar residues" evidence="1">
    <location>
        <begin position="263"/>
        <end position="272"/>
    </location>
</feature>
<evidence type="ECO:0000313" key="2">
    <source>
        <dbReference type="EMBL" id="MFC5846729.1"/>
    </source>
</evidence>
<dbReference type="RefSeq" id="WP_380045028.1">
    <property type="nucleotide sequence ID" value="NZ_JBHSOH010000001.1"/>
</dbReference>
<organism evidence="2 3">
    <name type="scientific">Deinococcus petrolearius</name>
    <dbReference type="NCBI Taxonomy" id="1751295"/>
    <lineage>
        <taxon>Bacteria</taxon>
        <taxon>Thermotogati</taxon>
        <taxon>Deinococcota</taxon>
        <taxon>Deinococci</taxon>
        <taxon>Deinococcales</taxon>
        <taxon>Deinococcaceae</taxon>
        <taxon>Deinococcus</taxon>
    </lineage>
</organism>
<reference evidence="3" key="1">
    <citation type="journal article" date="2019" name="Int. J. Syst. Evol. Microbiol.">
        <title>The Global Catalogue of Microorganisms (GCM) 10K type strain sequencing project: providing services to taxonomists for standard genome sequencing and annotation.</title>
        <authorList>
            <consortium name="The Broad Institute Genomics Platform"/>
            <consortium name="The Broad Institute Genome Sequencing Center for Infectious Disease"/>
            <person name="Wu L."/>
            <person name="Ma J."/>
        </authorList>
    </citation>
    <scope>NUCLEOTIDE SEQUENCE [LARGE SCALE GENOMIC DNA]</scope>
    <source>
        <strain evidence="3">CGMCC 1.15053</strain>
    </source>
</reference>
<gene>
    <name evidence="2" type="ORF">ACFPQ6_00265</name>
</gene>
<accession>A0ABW1DG01</accession>